<dbReference type="Proteomes" id="UP000887576">
    <property type="component" value="Unplaced"/>
</dbReference>
<evidence type="ECO:0000313" key="2">
    <source>
        <dbReference type="WBParaSite" id="JU765_v2.g9323.t1"/>
    </source>
</evidence>
<protein>
    <submittedName>
        <fullName evidence="2">Radical SAM core domain-containing protein</fullName>
    </submittedName>
</protein>
<organism evidence="1 2">
    <name type="scientific">Panagrolaimus sp. JU765</name>
    <dbReference type="NCBI Taxonomy" id="591449"/>
    <lineage>
        <taxon>Eukaryota</taxon>
        <taxon>Metazoa</taxon>
        <taxon>Ecdysozoa</taxon>
        <taxon>Nematoda</taxon>
        <taxon>Chromadorea</taxon>
        <taxon>Rhabditida</taxon>
        <taxon>Tylenchina</taxon>
        <taxon>Panagrolaimomorpha</taxon>
        <taxon>Panagrolaimoidea</taxon>
        <taxon>Panagrolaimidae</taxon>
        <taxon>Panagrolaimus</taxon>
    </lineage>
</organism>
<evidence type="ECO:0000313" key="1">
    <source>
        <dbReference type="Proteomes" id="UP000887576"/>
    </source>
</evidence>
<reference evidence="2" key="1">
    <citation type="submission" date="2022-11" db="UniProtKB">
        <authorList>
            <consortium name="WormBaseParasite"/>
        </authorList>
    </citation>
    <scope>IDENTIFICATION</scope>
</reference>
<name>A0AC34RRS4_9BILA</name>
<sequence length="430" mass="48580">MKRLILVALDWTRPKDPPMSLGHASILANLLKNNIDVVEKSWSVNHENFQSSDVVDFVMKNATKNSHFGIGAYVWNELHVQKIIKALKASTFSGKIIIGGPQISYLKSNLEKYYPEANIFVRGYAENALTQYMLSSDSHPQIKGIHYANTPDMSQSAQADLDSLPSPILNELILPQNFIRWETQRGCPFKCSFCQHRESSLGGEALKRRNFGDSRIAAEIQWLSNNKIGDLAVLDPTFNSGPKHVEIINQLNEHGFSGKIALQIRPEMIKPDFMDAIIKLNQQAKVVLEFGLQTIHKNEMKLINRMNNLKKVEQAVADCKANNIEVELSIIYGLPTQTLDSFKQTVEYCIDLKPNVLHAFPLMLLRGTELYENKEKFGLVEGFETPQVTTIRQQDGIPHVIASPSFSTEDWRKMANIADQIEEMNETNAI</sequence>
<dbReference type="WBParaSite" id="JU765_v2.g9323.t1">
    <property type="protein sequence ID" value="JU765_v2.g9323.t1"/>
    <property type="gene ID" value="JU765_v2.g9323"/>
</dbReference>
<proteinExistence type="predicted"/>
<accession>A0AC34RRS4</accession>